<dbReference type="Proteomes" id="UP000191116">
    <property type="component" value="Unassembled WGS sequence"/>
</dbReference>
<dbReference type="EMBL" id="FUWP01000023">
    <property type="protein sequence ID" value="SKA51856.1"/>
    <property type="molecule type" value="Genomic_DNA"/>
</dbReference>
<protein>
    <submittedName>
        <fullName evidence="1">Uncharacterized protein</fullName>
    </submittedName>
</protein>
<reference evidence="1 2" key="1">
    <citation type="submission" date="2017-02" db="EMBL/GenBank/DDBJ databases">
        <authorList>
            <person name="Peterson S.W."/>
        </authorList>
    </citation>
    <scope>NUCLEOTIDE SEQUENCE [LARGE SCALE GENOMIC DNA]</scope>
    <source>
        <strain evidence="1 2">CECT 9189</strain>
    </source>
</reference>
<evidence type="ECO:0000313" key="2">
    <source>
        <dbReference type="Proteomes" id="UP000191116"/>
    </source>
</evidence>
<accession>A0A1T4UGY0</accession>
<dbReference type="RefSeq" id="WP_080175946.1">
    <property type="nucleotide sequence ID" value="NZ_AP024856.1"/>
</dbReference>
<gene>
    <name evidence="1" type="ORF">CZ814_03228</name>
</gene>
<name>A0A1T4UGY0_9GAMM</name>
<organism evidence="1 2">
    <name type="scientific">Photobacterium toruni</name>
    <dbReference type="NCBI Taxonomy" id="1935446"/>
    <lineage>
        <taxon>Bacteria</taxon>
        <taxon>Pseudomonadati</taxon>
        <taxon>Pseudomonadota</taxon>
        <taxon>Gammaproteobacteria</taxon>
        <taxon>Vibrionales</taxon>
        <taxon>Vibrionaceae</taxon>
        <taxon>Photobacterium</taxon>
    </lineage>
</organism>
<evidence type="ECO:0000313" key="1">
    <source>
        <dbReference type="EMBL" id="SKA51856.1"/>
    </source>
</evidence>
<proteinExistence type="predicted"/>
<dbReference type="AlphaFoldDB" id="A0A1T4UGY0"/>
<sequence length="236" mass="27145">MTAYHSIQLLDCANKAYTAHNHYYAMEYKKKRQYHSVDPFNQAFNHQLRFWETVIQRVLAVHSITEENRILRYCTETGYANYHEIDYIAKTDGALTFCEIKLKQCAKIQQTPSGFEQLSTSLDIAQLASLANHGVLVTVNLASLFENACLIPTDDLAELKDIELSLSKTTADIDIFYIDIAQVIPFAKAHNIITQDNIDELVESYHDYLNPMRRLQTQSNLPLNNPFQALRQHTMQ</sequence>